<dbReference type="Pfam" id="PF00496">
    <property type="entry name" value="SBP_bac_5"/>
    <property type="match status" value="1"/>
</dbReference>
<dbReference type="Proteomes" id="UP000266482">
    <property type="component" value="Unassembled WGS sequence"/>
</dbReference>
<evidence type="ECO:0000256" key="1">
    <source>
        <dbReference type="ARBA" id="ARBA00023125"/>
    </source>
</evidence>
<dbReference type="Gene3D" id="3.10.105.10">
    <property type="entry name" value="Dipeptide-binding Protein, Domain 3"/>
    <property type="match status" value="1"/>
</dbReference>
<dbReference type="EMBL" id="QXQA01000009">
    <property type="protein sequence ID" value="RIX51680.1"/>
    <property type="molecule type" value="Genomic_DNA"/>
</dbReference>
<dbReference type="CDD" id="cd08507">
    <property type="entry name" value="PBP2_SgrR_like"/>
    <property type="match status" value="1"/>
</dbReference>
<evidence type="ECO:0000313" key="5">
    <source>
        <dbReference type="Proteomes" id="UP000266482"/>
    </source>
</evidence>
<dbReference type="GO" id="GO:0015833">
    <property type="term" value="P:peptide transport"/>
    <property type="evidence" value="ECO:0007669"/>
    <property type="project" value="TreeGrafter"/>
</dbReference>
<name>A0A3A1V274_9BACL</name>
<dbReference type="Gene3D" id="3.40.190.10">
    <property type="entry name" value="Periplasmic binding protein-like II"/>
    <property type="match status" value="1"/>
</dbReference>
<keyword evidence="1" id="KW-0238">DNA-binding</keyword>
<dbReference type="Pfam" id="PF12793">
    <property type="entry name" value="SgrR_N"/>
    <property type="match status" value="1"/>
</dbReference>
<feature type="domain" description="Transcriptional regulator SgrR N-terminal HTH" evidence="3">
    <location>
        <begin position="11"/>
        <end position="101"/>
    </location>
</feature>
<evidence type="ECO:0000259" key="3">
    <source>
        <dbReference type="Pfam" id="PF12793"/>
    </source>
</evidence>
<sequence length="611" mass="71448">MVSDERYLMLYSKIAEPHGNGKPIEVSLDGLAEALYCTQRNVKLIVRKLEEEGYIEWHAGRGRGNLSKMTFLFPKERKLLELAQHYATKGEYKQAFEAIDRYGEGTGVRHQFVEWMNGHFGYRTELIDDTEADILRLPVYRPILTLDPKDVYYAFSAHMVKQLFDCLVRYDREAHKIVPALAHAWEHDGTGKEWTFYLRKGVQFHHGRELAAEDVLFSLERLRGSTPSGWFVRGIEEVVRKGPRKVTIKLKSPNWLFPRYLCSAGLSIVPHELVQQDEDFWKHPVGTGPFRFVDWQSDRFIMDANPHYFLGRAHLDGVVIVNMPEDTVIFAKRWEQLLVNHEIRELHPEQGWMKEEYVCNGCSLLTWNMRKAGPQRSEQFRKAVDLLIDRKRIIQELQEDRIYPASGFFPSEESYRQATCPDVRKALKLLEESGYQGETVRIGTYGIHLQDAEWMKNELSLYGINVEIQAETWLTIRRRAVIDEVDCFLYCVVFAEDEVCMIELFEQTGSFLREHLDPELLEWIGSKIETALALKDPEERWNEWMKIERRLKEGTHILFLLHKKLNTFHNPHIKGVAVNSLGWIDFKDVWVEEDSAEKEQLVLLRNTPVHV</sequence>
<protein>
    <submittedName>
        <fullName evidence="4">SgrR family transcriptional regulator</fullName>
    </submittedName>
</protein>
<dbReference type="GO" id="GO:0003677">
    <property type="term" value="F:DNA binding"/>
    <property type="evidence" value="ECO:0007669"/>
    <property type="project" value="UniProtKB-KW"/>
</dbReference>
<dbReference type="RefSeq" id="WP_119600464.1">
    <property type="nucleotide sequence ID" value="NZ_QXQA01000009.1"/>
</dbReference>
<dbReference type="OrthoDB" id="5894719at2"/>
<proteinExistence type="predicted"/>
<dbReference type="PANTHER" id="PTHR30290:SF72">
    <property type="entry name" value="HTH-TYPE TRANSCRIPTIONAL REGULATOR SGRR"/>
    <property type="match status" value="1"/>
</dbReference>
<dbReference type="AlphaFoldDB" id="A0A3A1V274"/>
<dbReference type="InterPro" id="IPR000914">
    <property type="entry name" value="SBP_5_dom"/>
</dbReference>
<dbReference type="PANTHER" id="PTHR30290">
    <property type="entry name" value="PERIPLASMIC BINDING COMPONENT OF ABC TRANSPORTER"/>
    <property type="match status" value="1"/>
</dbReference>
<accession>A0A3A1V274</accession>
<dbReference type="InterPro" id="IPR025370">
    <property type="entry name" value="SgrR_HTH_N"/>
</dbReference>
<feature type="domain" description="Solute-binding protein family 5" evidence="2">
    <location>
        <begin position="176"/>
        <end position="479"/>
    </location>
</feature>
<organism evidence="4 5">
    <name type="scientific">Paenibacillus nanensis</name>
    <dbReference type="NCBI Taxonomy" id="393251"/>
    <lineage>
        <taxon>Bacteria</taxon>
        <taxon>Bacillati</taxon>
        <taxon>Bacillota</taxon>
        <taxon>Bacilli</taxon>
        <taxon>Bacillales</taxon>
        <taxon>Paenibacillaceae</taxon>
        <taxon>Paenibacillus</taxon>
    </lineage>
</organism>
<dbReference type="InterPro" id="IPR039424">
    <property type="entry name" value="SBP_5"/>
</dbReference>
<dbReference type="GO" id="GO:1904680">
    <property type="term" value="F:peptide transmembrane transporter activity"/>
    <property type="evidence" value="ECO:0007669"/>
    <property type="project" value="TreeGrafter"/>
</dbReference>
<dbReference type="SUPFAM" id="SSF53850">
    <property type="entry name" value="Periplasmic binding protein-like II"/>
    <property type="match status" value="1"/>
</dbReference>
<evidence type="ECO:0000313" key="4">
    <source>
        <dbReference type="EMBL" id="RIX51680.1"/>
    </source>
</evidence>
<evidence type="ECO:0000259" key="2">
    <source>
        <dbReference type="Pfam" id="PF00496"/>
    </source>
</evidence>
<keyword evidence="5" id="KW-1185">Reference proteome</keyword>
<gene>
    <name evidence="4" type="ORF">D3P08_14720</name>
</gene>
<reference evidence="4 5" key="1">
    <citation type="submission" date="2018-09" db="EMBL/GenBank/DDBJ databases">
        <title>Paenibacillus aracenensis nov. sp. isolated from a cave in southern Spain.</title>
        <authorList>
            <person name="Jurado V."/>
            <person name="Gutierrez-Patricio S."/>
            <person name="Gonzalez-Pimentel J.L."/>
            <person name="Miller A.Z."/>
            <person name="Laiz L."/>
            <person name="Saiz-Jimenez C."/>
        </authorList>
    </citation>
    <scope>NUCLEOTIDE SEQUENCE [LARGE SCALE GENOMIC DNA]</scope>
    <source>
        <strain evidence="4 5">DSM 22867</strain>
    </source>
</reference>
<comment type="caution">
    <text evidence="4">The sequence shown here is derived from an EMBL/GenBank/DDBJ whole genome shotgun (WGS) entry which is preliminary data.</text>
</comment>